<protein>
    <recommendedName>
        <fullName evidence="3">DUF4738 domain-containing protein</fullName>
    </recommendedName>
</protein>
<proteinExistence type="predicted"/>
<dbReference type="Pfam" id="PF15889">
    <property type="entry name" value="DUF4738"/>
    <property type="match status" value="1"/>
</dbReference>
<organism evidence="1 2">
    <name type="scientific">Bacteroides graminisolvens DSM 19988 = JCM 15093</name>
    <dbReference type="NCBI Taxonomy" id="1121097"/>
    <lineage>
        <taxon>Bacteria</taxon>
        <taxon>Pseudomonadati</taxon>
        <taxon>Bacteroidota</taxon>
        <taxon>Bacteroidia</taxon>
        <taxon>Bacteroidales</taxon>
        <taxon>Bacteroidaceae</taxon>
        <taxon>Bacteroides</taxon>
    </lineage>
</organism>
<dbReference type="Gene3D" id="2.40.128.510">
    <property type="entry name" value="Protein of unknown function DUF4738"/>
    <property type="match status" value="1"/>
</dbReference>
<comment type="caution">
    <text evidence="1">The sequence shown here is derived from an EMBL/GenBank/DDBJ whole genome shotgun (WGS) entry which is preliminary data.</text>
</comment>
<dbReference type="EMBL" id="BAJS01000038">
    <property type="protein sequence ID" value="GAK38101.1"/>
    <property type="molecule type" value="Genomic_DNA"/>
</dbReference>
<sequence length="190" mass="22098">MSRKYLFALIFVVEYLLSSCNGTKNKINDENTRDTISVDLSSKPVQVERKHKVIPFESVNVDSIIGRYHVLYKTQDNGQVVTKYPIIDGKGKDTVYYACRDMILTINKDGKDILLNRKIQQDDFRAFIPEKEIVRYSLSYFSIREARNNEIVFEISFCVPDTDVCYWFELIVLDNGDVKINEIIVEESDM</sequence>
<reference evidence="1 2" key="1">
    <citation type="journal article" date="2015" name="Microbes Environ.">
        <title>Distribution and evolution of nitrogen fixation genes in the phylum bacteroidetes.</title>
        <authorList>
            <person name="Inoue J."/>
            <person name="Oshima K."/>
            <person name="Suda W."/>
            <person name="Sakamoto M."/>
            <person name="Iino T."/>
            <person name="Noda S."/>
            <person name="Hongoh Y."/>
            <person name="Hattori M."/>
            <person name="Ohkuma M."/>
        </authorList>
    </citation>
    <scope>NUCLEOTIDE SEQUENCE [LARGE SCALE GENOMIC DNA]</scope>
    <source>
        <strain evidence="1 2">JCM 15093</strain>
    </source>
</reference>
<evidence type="ECO:0000313" key="2">
    <source>
        <dbReference type="Proteomes" id="UP000027601"/>
    </source>
</evidence>
<dbReference type="RefSeq" id="WP_024997625.1">
    <property type="nucleotide sequence ID" value="NZ_ATZI01000008.1"/>
</dbReference>
<evidence type="ECO:0008006" key="3">
    <source>
        <dbReference type="Google" id="ProtNLM"/>
    </source>
</evidence>
<dbReference type="InterPro" id="IPR031762">
    <property type="entry name" value="DUF4738"/>
</dbReference>
<evidence type="ECO:0000313" key="1">
    <source>
        <dbReference type="EMBL" id="GAK38101.1"/>
    </source>
</evidence>
<dbReference type="AlphaFoldDB" id="A0A069D728"/>
<name>A0A069D728_9BACE</name>
<gene>
    <name evidence="1" type="ORF">JCM15093_3398</name>
</gene>
<dbReference type="OrthoDB" id="1036657at2"/>
<keyword evidence="2" id="KW-1185">Reference proteome</keyword>
<accession>A0A069D728</accession>
<dbReference type="Proteomes" id="UP000027601">
    <property type="component" value="Unassembled WGS sequence"/>
</dbReference>